<dbReference type="Proteomes" id="UP001446871">
    <property type="component" value="Unassembled WGS sequence"/>
</dbReference>
<dbReference type="EMBL" id="JAQQWM010000008">
    <property type="protein sequence ID" value="KAK8054035.1"/>
    <property type="molecule type" value="Genomic_DNA"/>
</dbReference>
<evidence type="ECO:0000313" key="1">
    <source>
        <dbReference type="EMBL" id="KAK8054035.1"/>
    </source>
</evidence>
<reference evidence="1 2" key="1">
    <citation type="submission" date="2023-01" db="EMBL/GenBank/DDBJ databases">
        <title>Analysis of 21 Apiospora genomes using comparative genomics revels a genus with tremendous synthesis potential of carbohydrate active enzymes and secondary metabolites.</title>
        <authorList>
            <person name="Sorensen T."/>
        </authorList>
    </citation>
    <scope>NUCLEOTIDE SEQUENCE [LARGE SCALE GENOMIC DNA]</scope>
    <source>
        <strain evidence="1 2">CBS 83171</strain>
    </source>
</reference>
<sequence length="351" mass="40163">MAHQAHALPWNTLASQYKYMMSYHVDPQRHDIFRNVGKGEDNSNKEIDYFCRALAKRVQEFAETERAKFKPQPELRKRAAAWTKDGTRQVYPDEMQKRYFDHELEEHSDLPLGPGRFWQDLRPITKWTECGGIGDHTSHGETVKVMMMEAAGVPPALCAAAERAKLKEEIMESLLLVANHPGIKLQNFMHGELGIRQPVNRIAEEALRVYLYLNLLVVFQEGGSQVCSATRTDEGEEEVPGRRVYMDLKSWQYLLSAVTGGYDGDAQNLVHYEFFYTRGLNEASEHDWEKGDRKWNGEPESKDVLADMEALKEYLKGVWRILVVYDLVAREAGGDPGLEEMCKTTLSRSFG</sequence>
<evidence type="ECO:0000313" key="2">
    <source>
        <dbReference type="Proteomes" id="UP001446871"/>
    </source>
</evidence>
<gene>
    <name evidence="1" type="ORF">PG996_013336</name>
</gene>
<name>A0ABR1U7J5_9PEZI</name>
<proteinExistence type="predicted"/>
<keyword evidence="2" id="KW-1185">Reference proteome</keyword>
<comment type="caution">
    <text evidence="1">The sequence shown here is derived from an EMBL/GenBank/DDBJ whole genome shotgun (WGS) entry which is preliminary data.</text>
</comment>
<organism evidence="1 2">
    <name type="scientific">Apiospora saccharicola</name>
    <dbReference type="NCBI Taxonomy" id="335842"/>
    <lineage>
        <taxon>Eukaryota</taxon>
        <taxon>Fungi</taxon>
        <taxon>Dikarya</taxon>
        <taxon>Ascomycota</taxon>
        <taxon>Pezizomycotina</taxon>
        <taxon>Sordariomycetes</taxon>
        <taxon>Xylariomycetidae</taxon>
        <taxon>Amphisphaeriales</taxon>
        <taxon>Apiosporaceae</taxon>
        <taxon>Apiospora</taxon>
    </lineage>
</organism>
<accession>A0ABR1U7J5</accession>
<protein>
    <submittedName>
        <fullName evidence="1">Uncharacterized protein</fullName>
    </submittedName>
</protein>